<keyword evidence="4 6" id="KW-0274">FAD</keyword>
<dbReference type="InterPro" id="IPR037069">
    <property type="entry name" value="AcylCoA_DH/ox_N_sf"/>
</dbReference>
<dbReference type="GO" id="GO:0050660">
    <property type="term" value="F:flavin adenine dinucleotide binding"/>
    <property type="evidence" value="ECO:0007669"/>
    <property type="project" value="InterPro"/>
</dbReference>
<evidence type="ECO:0000259" key="9">
    <source>
        <dbReference type="Pfam" id="PF02771"/>
    </source>
</evidence>
<evidence type="ECO:0000256" key="6">
    <source>
        <dbReference type="RuleBase" id="RU362125"/>
    </source>
</evidence>
<organism evidence="10 11">
    <name type="scientific">Caenorhabditis nigoni</name>
    <dbReference type="NCBI Taxonomy" id="1611254"/>
    <lineage>
        <taxon>Eukaryota</taxon>
        <taxon>Metazoa</taxon>
        <taxon>Ecdysozoa</taxon>
        <taxon>Nematoda</taxon>
        <taxon>Chromadorea</taxon>
        <taxon>Rhabditida</taxon>
        <taxon>Rhabditina</taxon>
        <taxon>Rhabditomorpha</taxon>
        <taxon>Rhabditoidea</taxon>
        <taxon>Rhabditidae</taxon>
        <taxon>Peloderinae</taxon>
        <taxon>Caenorhabditis</taxon>
    </lineage>
</organism>
<evidence type="ECO:0000259" key="7">
    <source>
        <dbReference type="Pfam" id="PF00441"/>
    </source>
</evidence>
<name>A0A2G5UE05_9PELO</name>
<dbReference type="InterPro" id="IPR036250">
    <property type="entry name" value="AcylCo_DH-like_C"/>
</dbReference>
<evidence type="ECO:0000256" key="4">
    <source>
        <dbReference type="ARBA" id="ARBA00022827"/>
    </source>
</evidence>
<dbReference type="InterPro" id="IPR013786">
    <property type="entry name" value="AcylCoA_DH/ox_N"/>
</dbReference>
<dbReference type="Pfam" id="PF00441">
    <property type="entry name" value="Acyl-CoA_dh_1"/>
    <property type="match status" value="1"/>
</dbReference>
<keyword evidence="3 6" id="KW-0285">Flavoprotein</keyword>
<dbReference type="Gene3D" id="1.10.540.10">
    <property type="entry name" value="Acyl-CoA dehydrogenase/oxidase, N-terminal domain"/>
    <property type="match status" value="1"/>
</dbReference>
<dbReference type="InterPro" id="IPR006091">
    <property type="entry name" value="Acyl-CoA_Oxase/DH_mid-dom"/>
</dbReference>
<accession>A0A2G5UE05</accession>
<evidence type="ECO:0000256" key="3">
    <source>
        <dbReference type="ARBA" id="ARBA00022630"/>
    </source>
</evidence>
<dbReference type="InterPro" id="IPR009100">
    <property type="entry name" value="AcylCoA_DH/oxidase_NM_dom_sf"/>
</dbReference>
<dbReference type="EMBL" id="PDUG01000003">
    <property type="protein sequence ID" value="PIC37785.1"/>
    <property type="molecule type" value="Genomic_DNA"/>
</dbReference>
<keyword evidence="11" id="KW-1185">Reference proteome</keyword>
<proteinExistence type="inferred from homology"/>
<evidence type="ECO:0000256" key="5">
    <source>
        <dbReference type="ARBA" id="ARBA00023002"/>
    </source>
</evidence>
<feature type="domain" description="Acyl-CoA dehydrogenase/oxidase N-terminal" evidence="9">
    <location>
        <begin position="27"/>
        <end position="139"/>
    </location>
</feature>
<dbReference type="Pfam" id="PF02770">
    <property type="entry name" value="Acyl-CoA_dh_M"/>
    <property type="match status" value="1"/>
</dbReference>
<keyword evidence="5 6" id="KW-0560">Oxidoreductase</keyword>
<evidence type="ECO:0000259" key="8">
    <source>
        <dbReference type="Pfam" id="PF02770"/>
    </source>
</evidence>
<dbReference type="PROSITE" id="PS00073">
    <property type="entry name" value="ACYL_COA_DH_2"/>
    <property type="match status" value="1"/>
</dbReference>
<dbReference type="PANTHER" id="PTHR48083:SF6">
    <property type="entry name" value="ACYL-COA DEHYDROGENASE 6"/>
    <property type="match status" value="1"/>
</dbReference>
<sequence length="409" mass="45559">MALLARKAPALLPASTSSAVKHMIYEDSHFAMQNSLAKMIKEKINPNVAQWEKSGRYPAHYVFKMLGQLGVFAVNKPVEFGGTGRDFSMSIAVAEQIGAVDCGSIPMSVMVQTDMSTPALAQFGSDFLRNRFLRPSMNGDLVSSIAVSEPHAGSDVSAIRTYARRYGTDLIINGSKMWITNGDQADWACVLVNTSNEKNLHKNKSLICIPLDTPGVHRSTPLDKLGMRSSDTVQLFFEDVRVPSSYIIGEEGRGFSYQMKQFNDERLVTVAVGLLPLQKCINETIEYARERSIFGKTLLDQQYVQFRLAELEAELEATRSLLYRTVLARCQDEDVSMLTAMAKLKIGRLARKVTDQCLQIWGGAGYLNDNGISRAFRDFRIFSIGAGCDEVMMQIIHKTQSKRQQQKSI</sequence>
<evidence type="ECO:0000313" key="10">
    <source>
        <dbReference type="EMBL" id="PIC37785.1"/>
    </source>
</evidence>
<protein>
    <recommendedName>
        <fullName evidence="12">Acyl-CoA dehydrogenase 6</fullName>
    </recommendedName>
</protein>
<comment type="similarity">
    <text evidence="2 6">Belongs to the acyl-CoA dehydrogenase family.</text>
</comment>
<gene>
    <name evidence="10" type="primary">Cnig_chr_III.g10003</name>
    <name evidence="10" type="ORF">B9Z55_010003</name>
</gene>
<evidence type="ECO:0000256" key="2">
    <source>
        <dbReference type="ARBA" id="ARBA00009347"/>
    </source>
</evidence>
<dbReference type="Proteomes" id="UP000230233">
    <property type="component" value="Chromosome III"/>
</dbReference>
<dbReference type="STRING" id="1611254.A0A2G5UE05"/>
<dbReference type="GO" id="GO:0005737">
    <property type="term" value="C:cytoplasm"/>
    <property type="evidence" value="ECO:0007669"/>
    <property type="project" value="TreeGrafter"/>
</dbReference>
<evidence type="ECO:0008006" key="12">
    <source>
        <dbReference type="Google" id="ProtNLM"/>
    </source>
</evidence>
<feature type="domain" description="Acyl-CoA dehydrogenase/oxidase C-terminal" evidence="7">
    <location>
        <begin position="252"/>
        <end position="398"/>
    </location>
</feature>
<dbReference type="Gene3D" id="2.40.110.10">
    <property type="entry name" value="Butyryl-CoA Dehydrogenase, subunit A, domain 2"/>
    <property type="match status" value="1"/>
</dbReference>
<comment type="cofactor">
    <cofactor evidence="1 6">
        <name>FAD</name>
        <dbReference type="ChEBI" id="CHEBI:57692"/>
    </cofactor>
</comment>
<reference evidence="11" key="1">
    <citation type="submission" date="2017-10" db="EMBL/GenBank/DDBJ databases">
        <title>Rapid genome shrinkage in a self-fertile nematode reveals novel sperm competition proteins.</title>
        <authorList>
            <person name="Yin D."/>
            <person name="Schwarz E.M."/>
            <person name="Thomas C.G."/>
            <person name="Felde R.L."/>
            <person name="Korf I.F."/>
            <person name="Cutter A.D."/>
            <person name="Schartner C.M."/>
            <person name="Ralston E.J."/>
            <person name="Meyer B.J."/>
            <person name="Haag E.S."/>
        </authorList>
    </citation>
    <scope>NUCLEOTIDE SEQUENCE [LARGE SCALE GENOMIC DNA]</scope>
    <source>
        <strain evidence="11">JU1422</strain>
    </source>
</reference>
<dbReference type="InterPro" id="IPR006089">
    <property type="entry name" value="Acyl-CoA_DH_CS"/>
</dbReference>
<comment type="caution">
    <text evidence="10">The sequence shown here is derived from an EMBL/GenBank/DDBJ whole genome shotgun (WGS) entry which is preliminary data.</text>
</comment>
<dbReference type="InterPro" id="IPR050741">
    <property type="entry name" value="Acyl-CoA_dehydrogenase"/>
</dbReference>
<dbReference type="AlphaFoldDB" id="A0A2G5UE05"/>
<dbReference type="GO" id="GO:0003995">
    <property type="term" value="F:acyl-CoA dehydrogenase activity"/>
    <property type="evidence" value="ECO:0007669"/>
    <property type="project" value="InterPro"/>
</dbReference>
<feature type="domain" description="Acyl-CoA oxidase/dehydrogenase middle" evidence="8">
    <location>
        <begin position="145"/>
        <end position="240"/>
    </location>
</feature>
<dbReference type="SUPFAM" id="SSF47203">
    <property type="entry name" value="Acyl-CoA dehydrogenase C-terminal domain-like"/>
    <property type="match status" value="1"/>
</dbReference>
<dbReference type="Gene3D" id="1.20.140.10">
    <property type="entry name" value="Butyryl-CoA Dehydrogenase, subunit A, domain 3"/>
    <property type="match status" value="1"/>
</dbReference>
<dbReference type="InterPro" id="IPR046373">
    <property type="entry name" value="Acyl-CoA_Oxase/DH_mid-dom_sf"/>
</dbReference>
<dbReference type="InterPro" id="IPR009075">
    <property type="entry name" value="AcylCo_DH/oxidase_C"/>
</dbReference>
<dbReference type="FunFam" id="2.40.110.10:FF:000002">
    <property type="entry name" value="Acyl-CoA dehydrogenase fadE12"/>
    <property type="match status" value="1"/>
</dbReference>
<dbReference type="PROSITE" id="PS00072">
    <property type="entry name" value="ACYL_COA_DH_1"/>
    <property type="match status" value="1"/>
</dbReference>
<dbReference type="CDD" id="cd00567">
    <property type="entry name" value="ACAD"/>
    <property type="match status" value="1"/>
</dbReference>
<evidence type="ECO:0000256" key="1">
    <source>
        <dbReference type="ARBA" id="ARBA00001974"/>
    </source>
</evidence>
<dbReference type="PIRSF" id="PIRSF016578">
    <property type="entry name" value="HsaA"/>
    <property type="match status" value="1"/>
</dbReference>
<dbReference type="GO" id="GO:0033539">
    <property type="term" value="P:fatty acid beta-oxidation using acyl-CoA dehydrogenase"/>
    <property type="evidence" value="ECO:0007669"/>
    <property type="project" value="TreeGrafter"/>
</dbReference>
<evidence type="ECO:0000313" key="11">
    <source>
        <dbReference type="Proteomes" id="UP000230233"/>
    </source>
</evidence>
<dbReference type="Pfam" id="PF02771">
    <property type="entry name" value="Acyl-CoA_dh_N"/>
    <property type="match status" value="1"/>
</dbReference>
<dbReference type="OrthoDB" id="10262177at2759"/>
<dbReference type="PANTHER" id="PTHR48083">
    <property type="entry name" value="MEDIUM-CHAIN SPECIFIC ACYL-COA DEHYDROGENASE, MITOCHONDRIAL-RELATED"/>
    <property type="match status" value="1"/>
</dbReference>
<dbReference type="SUPFAM" id="SSF56645">
    <property type="entry name" value="Acyl-CoA dehydrogenase NM domain-like"/>
    <property type="match status" value="1"/>
</dbReference>